<dbReference type="PANTHER" id="PTHR19849">
    <property type="entry name" value="PHOSPHOLIPASE A-2-ACTIVATING PROTEIN"/>
    <property type="match status" value="1"/>
</dbReference>
<dbReference type="PANTHER" id="PTHR19849:SF1">
    <property type="entry name" value="F-BOX_WD REPEAT-CONTAINING PROTEIN 7"/>
    <property type="match status" value="1"/>
</dbReference>
<evidence type="ECO:0008006" key="6">
    <source>
        <dbReference type="Google" id="ProtNLM"/>
    </source>
</evidence>
<evidence type="ECO:0000313" key="4">
    <source>
        <dbReference type="EMBL" id="CAF4885758.1"/>
    </source>
</evidence>
<protein>
    <recommendedName>
        <fullName evidence="6">F-box/WD repeat-containing protein 7</fullName>
    </recommendedName>
</protein>
<feature type="repeat" description="WD" evidence="3">
    <location>
        <begin position="4"/>
        <end position="43"/>
    </location>
</feature>
<dbReference type="InterPro" id="IPR001680">
    <property type="entry name" value="WD40_rpt"/>
</dbReference>
<proteinExistence type="predicted"/>
<dbReference type="Proteomes" id="UP000663873">
    <property type="component" value="Unassembled WGS sequence"/>
</dbReference>
<sequence>QHVLYGHTSTVRCLALHGDIVVSGSRDATVRVWNIRTGGRLHMLSGHTAAVRCVCYNGKYVVS</sequence>
<dbReference type="EMBL" id="CAJOBP010071884">
    <property type="protein sequence ID" value="CAF4885758.1"/>
    <property type="molecule type" value="Genomic_DNA"/>
</dbReference>
<dbReference type="Pfam" id="PF00400">
    <property type="entry name" value="WD40"/>
    <property type="match status" value="2"/>
</dbReference>
<evidence type="ECO:0000256" key="3">
    <source>
        <dbReference type="PROSITE-ProRule" id="PRU00221"/>
    </source>
</evidence>
<comment type="caution">
    <text evidence="4">The sequence shown here is derived from an EMBL/GenBank/DDBJ whole genome shotgun (WGS) entry which is preliminary data.</text>
</comment>
<accession>A0A821U8Q8</accession>
<dbReference type="GO" id="GO:0005634">
    <property type="term" value="C:nucleus"/>
    <property type="evidence" value="ECO:0007669"/>
    <property type="project" value="TreeGrafter"/>
</dbReference>
<dbReference type="GO" id="GO:0005737">
    <property type="term" value="C:cytoplasm"/>
    <property type="evidence" value="ECO:0007669"/>
    <property type="project" value="TreeGrafter"/>
</dbReference>
<evidence type="ECO:0000256" key="1">
    <source>
        <dbReference type="ARBA" id="ARBA00022574"/>
    </source>
</evidence>
<dbReference type="PROSITE" id="PS50294">
    <property type="entry name" value="WD_REPEATS_REGION"/>
    <property type="match status" value="1"/>
</dbReference>
<gene>
    <name evidence="4" type="ORF">UJA718_LOCUS44887</name>
</gene>
<dbReference type="Gene3D" id="2.130.10.10">
    <property type="entry name" value="YVTN repeat-like/Quinoprotein amine dehydrogenase"/>
    <property type="match status" value="1"/>
</dbReference>
<keyword evidence="2" id="KW-0677">Repeat</keyword>
<name>A0A821U8Q8_9BILA</name>
<dbReference type="SMART" id="SM00320">
    <property type="entry name" value="WD40"/>
    <property type="match status" value="1"/>
</dbReference>
<reference evidence="4" key="1">
    <citation type="submission" date="2021-02" db="EMBL/GenBank/DDBJ databases">
        <authorList>
            <person name="Nowell W R."/>
        </authorList>
    </citation>
    <scope>NUCLEOTIDE SEQUENCE</scope>
</reference>
<feature type="non-terminal residue" evidence="4">
    <location>
        <position position="63"/>
    </location>
</feature>
<organism evidence="4 5">
    <name type="scientific">Rotaria socialis</name>
    <dbReference type="NCBI Taxonomy" id="392032"/>
    <lineage>
        <taxon>Eukaryota</taxon>
        <taxon>Metazoa</taxon>
        <taxon>Spiralia</taxon>
        <taxon>Gnathifera</taxon>
        <taxon>Rotifera</taxon>
        <taxon>Eurotatoria</taxon>
        <taxon>Bdelloidea</taxon>
        <taxon>Philodinida</taxon>
        <taxon>Philodinidae</taxon>
        <taxon>Rotaria</taxon>
    </lineage>
</organism>
<dbReference type="SUPFAM" id="SSF50978">
    <property type="entry name" value="WD40 repeat-like"/>
    <property type="match status" value="1"/>
</dbReference>
<dbReference type="AlphaFoldDB" id="A0A821U8Q8"/>
<dbReference type="PROSITE" id="PS50082">
    <property type="entry name" value="WD_REPEATS_2"/>
    <property type="match status" value="1"/>
</dbReference>
<dbReference type="PROSITE" id="PS00678">
    <property type="entry name" value="WD_REPEATS_1"/>
    <property type="match status" value="1"/>
</dbReference>
<evidence type="ECO:0000313" key="5">
    <source>
        <dbReference type="Proteomes" id="UP000663873"/>
    </source>
</evidence>
<dbReference type="GO" id="GO:0043130">
    <property type="term" value="F:ubiquitin binding"/>
    <property type="evidence" value="ECO:0007669"/>
    <property type="project" value="TreeGrafter"/>
</dbReference>
<dbReference type="GO" id="GO:0043161">
    <property type="term" value="P:proteasome-mediated ubiquitin-dependent protein catabolic process"/>
    <property type="evidence" value="ECO:0007669"/>
    <property type="project" value="TreeGrafter"/>
</dbReference>
<keyword evidence="5" id="KW-1185">Reference proteome</keyword>
<dbReference type="InterPro" id="IPR036322">
    <property type="entry name" value="WD40_repeat_dom_sf"/>
</dbReference>
<dbReference type="InterPro" id="IPR015943">
    <property type="entry name" value="WD40/YVTN_repeat-like_dom_sf"/>
</dbReference>
<keyword evidence="1 3" id="KW-0853">WD repeat</keyword>
<dbReference type="InterPro" id="IPR019775">
    <property type="entry name" value="WD40_repeat_CS"/>
</dbReference>
<evidence type="ECO:0000256" key="2">
    <source>
        <dbReference type="ARBA" id="ARBA00022737"/>
    </source>
</evidence>
<dbReference type="GO" id="GO:0010992">
    <property type="term" value="P:ubiquitin recycling"/>
    <property type="evidence" value="ECO:0007669"/>
    <property type="project" value="TreeGrafter"/>
</dbReference>
<feature type="non-terminal residue" evidence="4">
    <location>
        <position position="1"/>
    </location>
</feature>